<dbReference type="GO" id="GO:0015031">
    <property type="term" value="P:protein transport"/>
    <property type="evidence" value="ECO:0007669"/>
    <property type="project" value="UniProtKB-KW"/>
</dbReference>
<evidence type="ECO:0000256" key="3">
    <source>
        <dbReference type="ARBA" id="ARBA00022448"/>
    </source>
</evidence>
<dbReference type="GO" id="GO:0006888">
    <property type="term" value="P:endoplasmic reticulum to Golgi vesicle-mediated transport"/>
    <property type="evidence" value="ECO:0007669"/>
    <property type="project" value="InterPro"/>
</dbReference>
<gene>
    <name evidence="11" type="ORF">TrVE_jg5235</name>
</gene>
<keyword evidence="7" id="KW-0333">Golgi apparatus</keyword>
<dbReference type="GO" id="GO:0031201">
    <property type="term" value="C:SNARE complex"/>
    <property type="evidence" value="ECO:0007669"/>
    <property type="project" value="TreeGrafter"/>
</dbReference>
<keyword evidence="3" id="KW-0813">Transport</keyword>
<evidence type="ECO:0000256" key="1">
    <source>
        <dbReference type="ARBA" id="ARBA00004409"/>
    </source>
</evidence>
<protein>
    <recommendedName>
        <fullName evidence="13">Golgi SNAP receptor complex member 1</fullName>
    </recommendedName>
</protein>
<feature type="transmembrane region" description="Helical" evidence="10">
    <location>
        <begin position="217"/>
        <end position="235"/>
    </location>
</feature>
<dbReference type="Pfam" id="PF12352">
    <property type="entry name" value="V-SNARE_C"/>
    <property type="match status" value="1"/>
</dbReference>
<accession>A0A9W7B0V2</accession>
<comment type="caution">
    <text evidence="11">The sequence shown here is derived from an EMBL/GenBank/DDBJ whole genome shotgun (WGS) entry which is preliminary data.</text>
</comment>
<comment type="similarity">
    <text evidence="2">Belongs to the GOSR1 family.</text>
</comment>
<evidence type="ECO:0000256" key="6">
    <source>
        <dbReference type="ARBA" id="ARBA00022989"/>
    </source>
</evidence>
<evidence type="ECO:0000313" key="11">
    <source>
        <dbReference type="EMBL" id="GMH81764.1"/>
    </source>
</evidence>
<keyword evidence="6 10" id="KW-1133">Transmembrane helix</keyword>
<feature type="region of interest" description="Disordered" evidence="9">
    <location>
        <begin position="43"/>
        <end position="66"/>
    </location>
</feature>
<feature type="compositionally biased region" description="Polar residues" evidence="9">
    <location>
        <begin position="43"/>
        <end position="56"/>
    </location>
</feature>
<evidence type="ECO:0000256" key="5">
    <source>
        <dbReference type="ARBA" id="ARBA00022927"/>
    </source>
</evidence>
<dbReference type="GO" id="GO:0005801">
    <property type="term" value="C:cis-Golgi network"/>
    <property type="evidence" value="ECO:0007669"/>
    <property type="project" value="InterPro"/>
</dbReference>
<evidence type="ECO:0000256" key="9">
    <source>
        <dbReference type="SAM" id="MobiDB-lite"/>
    </source>
</evidence>
<evidence type="ECO:0000313" key="12">
    <source>
        <dbReference type="Proteomes" id="UP001165160"/>
    </source>
</evidence>
<dbReference type="GO" id="GO:0005797">
    <property type="term" value="C:Golgi medial cisterna"/>
    <property type="evidence" value="ECO:0007669"/>
    <property type="project" value="TreeGrafter"/>
</dbReference>
<organism evidence="11 12">
    <name type="scientific">Triparma verrucosa</name>
    <dbReference type="NCBI Taxonomy" id="1606542"/>
    <lineage>
        <taxon>Eukaryota</taxon>
        <taxon>Sar</taxon>
        <taxon>Stramenopiles</taxon>
        <taxon>Ochrophyta</taxon>
        <taxon>Bolidophyceae</taxon>
        <taxon>Parmales</taxon>
        <taxon>Triparmaceae</taxon>
        <taxon>Triparma</taxon>
    </lineage>
</organism>
<dbReference type="PANTHER" id="PTHR21094:SF2">
    <property type="entry name" value="GOLGI SNAP RECEPTOR COMPLEX MEMBER 1"/>
    <property type="match status" value="1"/>
</dbReference>
<proteinExistence type="inferred from homology"/>
<dbReference type="PANTHER" id="PTHR21094">
    <property type="entry name" value="GOS-28 SNARE- RELATED"/>
    <property type="match status" value="1"/>
</dbReference>
<evidence type="ECO:0000256" key="10">
    <source>
        <dbReference type="SAM" id="Phobius"/>
    </source>
</evidence>
<dbReference type="AlphaFoldDB" id="A0A9W7B0V2"/>
<keyword evidence="5" id="KW-0653">Protein transport</keyword>
<dbReference type="EMBL" id="BRXX01000007">
    <property type="protein sequence ID" value="GMH81764.1"/>
    <property type="molecule type" value="Genomic_DNA"/>
</dbReference>
<reference evidence="12" key="1">
    <citation type="journal article" date="2023" name="Commun. Biol.">
        <title>Genome analysis of Parmales, the sister group of diatoms, reveals the evolutionary specialization of diatoms from phago-mixotrophs to photoautotrophs.</title>
        <authorList>
            <person name="Ban H."/>
            <person name="Sato S."/>
            <person name="Yoshikawa S."/>
            <person name="Yamada K."/>
            <person name="Nakamura Y."/>
            <person name="Ichinomiya M."/>
            <person name="Sato N."/>
            <person name="Blanc-Mathieu R."/>
            <person name="Endo H."/>
            <person name="Kuwata A."/>
            <person name="Ogata H."/>
        </authorList>
    </citation>
    <scope>NUCLEOTIDE SEQUENCE [LARGE SCALE GENOMIC DNA]</scope>
    <source>
        <strain evidence="12">NIES 3699</strain>
    </source>
</reference>
<keyword evidence="12" id="KW-1185">Reference proteome</keyword>
<dbReference type="Proteomes" id="UP001165160">
    <property type="component" value="Unassembled WGS sequence"/>
</dbReference>
<evidence type="ECO:0000256" key="7">
    <source>
        <dbReference type="ARBA" id="ARBA00023034"/>
    </source>
</evidence>
<dbReference type="InterPro" id="IPR023601">
    <property type="entry name" value="Golgi_SNAP_su1"/>
</dbReference>
<sequence>MDMSSEIFATLRRKAEGIERTLDAQIGRYTQVTQRLSTKYDLTVSSPQNHTDLESGNDSEDTHSLSTLSTEITTLLSNLDSLTSQMKDLSSPSGQQSLIVKRFTEIAADFRSDYNRRTTALTSKKNRYDLLSSSSLQPGSGNDSDTSQLLRERTALNSSLSSSRTIINQASEIFSSLKVQRNNLQGSGSKVRGIASNVPGINQIVEGIKKRKQRDNMILGGVIAFCTLFTMWYMFG</sequence>
<dbReference type="GO" id="GO:0048219">
    <property type="term" value="P:inter-Golgi cisterna vesicle-mediated transport"/>
    <property type="evidence" value="ECO:0007669"/>
    <property type="project" value="TreeGrafter"/>
</dbReference>
<evidence type="ECO:0000256" key="2">
    <source>
        <dbReference type="ARBA" id="ARBA00008473"/>
    </source>
</evidence>
<dbReference type="GO" id="GO:0005484">
    <property type="term" value="F:SNAP receptor activity"/>
    <property type="evidence" value="ECO:0007669"/>
    <property type="project" value="TreeGrafter"/>
</dbReference>
<comment type="subcellular location">
    <subcellularLocation>
        <location evidence="1">Golgi apparatus membrane</location>
        <topology evidence="1">Single-pass type IV membrane protein</topology>
    </subcellularLocation>
</comment>
<name>A0A9W7B0V2_9STRA</name>
<keyword evidence="4 10" id="KW-0812">Transmembrane</keyword>
<evidence type="ECO:0008006" key="13">
    <source>
        <dbReference type="Google" id="ProtNLM"/>
    </source>
</evidence>
<dbReference type="GO" id="GO:0006906">
    <property type="term" value="P:vesicle fusion"/>
    <property type="evidence" value="ECO:0007669"/>
    <property type="project" value="TreeGrafter"/>
</dbReference>
<evidence type="ECO:0000256" key="8">
    <source>
        <dbReference type="ARBA" id="ARBA00023136"/>
    </source>
</evidence>
<dbReference type="Gene3D" id="1.20.58.70">
    <property type="match status" value="1"/>
</dbReference>
<dbReference type="GO" id="GO:0000139">
    <property type="term" value="C:Golgi membrane"/>
    <property type="evidence" value="ECO:0007669"/>
    <property type="project" value="UniProtKB-SubCell"/>
</dbReference>
<evidence type="ECO:0000256" key="4">
    <source>
        <dbReference type="ARBA" id="ARBA00022692"/>
    </source>
</evidence>
<keyword evidence="8 10" id="KW-0472">Membrane</keyword>